<dbReference type="EMBL" id="AP022596">
    <property type="protein sequence ID" value="BBY63493.1"/>
    <property type="molecule type" value="Genomic_DNA"/>
</dbReference>
<dbReference type="Pfam" id="PF14247">
    <property type="entry name" value="DUF4344"/>
    <property type="match status" value="1"/>
</dbReference>
<name>A0A7I7T3P7_9MYCO</name>
<sequence length="327" mass="35054">MPGAEPDLQRVGRELTQEATPSRSICDRVNNQIARAKVEPMRTRILPLLTVGLLIAGCGGGAEEKADSSGSSAAAETSKAKGPDDTATAGADGKMTVVYDDATSPEAINGKKLLQDNKVLEDLAADINQSLKLPIDIPLHGSQCDQPNAFWSPSSKTVTICYEDADLSQKIFVKAGDKDPDTSAIGSEDATFYHEAGHMAVTLYNLPITGKEEDAADQLAAYILLTPGDNGKVDSESVQAVKDFARTFAAYAELKTQMGAADNMADVHSLDQQRVYNLQCWIYGSNPEANADIVSSGGLPEDRAKGCPDEWKQLAHAWSTLLDEHWK</sequence>
<dbReference type="KEGG" id="mhev:MHEL_17360"/>
<protein>
    <submittedName>
        <fullName evidence="2">Uncharacterized protein</fullName>
    </submittedName>
</protein>
<proteinExistence type="predicted"/>
<gene>
    <name evidence="2" type="ORF">MHEL_17360</name>
</gene>
<accession>A0A7I7T3P7</accession>
<dbReference type="AlphaFoldDB" id="A0A7I7T3P7"/>
<reference evidence="2 3" key="1">
    <citation type="journal article" date="2019" name="Emerg. Microbes Infect.">
        <title>Comprehensive subspecies identification of 175 nontuberculous mycobacteria species based on 7547 genomic profiles.</title>
        <authorList>
            <person name="Matsumoto Y."/>
            <person name="Kinjo T."/>
            <person name="Motooka D."/>
            <person name="Nabeya D."/>
            <person name="Jung N."/>
            <person name="Uechi K."/>
            <person name="Horii T."/>
            <person name="Iida T."/>
            <person name="Fujita J."/>
            <person name="Nakamura S."/>
        </authorList>
    </citation>
    <scope>NUCLEOTIDE SEQUENCE [LARGE SCALE GENOMIC DNA]</scope>
    <source>
        <strain evidence="2 3">JCM 30396</strain>
    </source>
</reference>
<dbReference type="InterPro" id="IPR025644">
    <property type="entry name" value="DUF4344"/>
</dbReference>
<evidence type="ECO:0000256" key="1">
    <source>
        <dbReference type="SAM" id="MobiDB-lite"/>
    </source>
</evidence>
<dbReference type="Proteomes" id="UP000467148">
    <property type="component" value="Chromosome"/>
</dbReference>
<keyword evidence="3" id="KW-1185">Reference proteome</keyword>
<evidence type="ECO:0000313" key="2">
    <source>
        <dbReference type="EMBL" id="BBY63493.1"/>
    </source>
</evidence>
<organism evidence="2 3">
    <name type="scientific">Mycolicibacterium helvum</name>
    <dbReference type="NCBI Taxonomy" id="1534349"/>
    <lineage>
        <taxon>Bacteria</taxon>
        <taxon>Bacillati</taxon>
        <taxon>Actinomycetota</taxon>
        <taxon>Actinomycetes</taxon>
        <taxon>Mycobacteriales</taxon>
        <taxon>Mycobacteriaceae</taxon>
        <taxon>Mycolicibacterium</taxon>
    </lineage>
</organism>
<feature type="region of interest" description="Disordered" evidence="1">
    <location>
        <begin position="64"/>
        <end position="92"/>
    </location>
</feature>
<evidence type="ECO:0000313" key="3">
    <source>
        <dbReference type="Proteomes" id="UP000467148"/>
    </source>
</evidence>